<accession>A0A158J706</accession>
<comment type="similarity">
    <text evidence="1 3">Belongs to the TPP enzyme family.</text>
</comment>
<dbReference type="InterPro" id="IPR029035">
    <property type="entry name" value="DHS-like_NAD/FAD-binding_dom"/>
</dbReference>
<dbReference type="GO" id="GO:0030976">
    <property type="term" value="F:thiamine pyrophosphate binding"/>
    <property type="evidence" value="ECO:0007669"/>
    <property type="project" value="InterPro"/>
</dbReference>
<dbReference type="SUPFAM" id="SSF52467">
    <property type="entry name" value="DHS-like NAD/FAD-binding domain"/>
    <property type="match status" value="1"/>
</dbReference>
<protein>
    <submittedName>
        <fullName evidence="7">Acetolactate synthase</fullName>
    </submittedName>
</protein>
<dbReference type="PANTHER" id="PTHR18968">
    <property type="entry name" value="THIAMINE PYROPHOSPHATE ENZYMES"/>
    <property type="match status" value="1"/>
</dbReference>
<dbReference type="InterPro" id="IPR011766">
    <property type="entry name" value="TPP_enzyme_TPP-bd"/>
</dbReference>
<dbReference type="InterPro" id="IPR012001">
    <property type="entry name" value="Thiamin_PyroP_enz_TPP-bd_dom"/>
</dbReference>
<dbReference type="Pfam" id="PF02775">
    <property type="entry name" value="TPP_enzyme_C"/>
    <property type="match status" value="1"/>
</dbReference>
<reference evidence="7" key="1">
    <citation type="submission" date="2016-01" db="EMBL/GenBank/DDBJ databases">
        <authorList>
            <person name="Peeters Charlotte."/>
        </authorList>
    </citation>
    <scope>NUCLEOTIDE SEQUENCE</scope>
    <source>
        <strain evidence="7">LMG 22936</strain>
    </source>
</reference>
<dbReference type="CDD" id="cd00568">
    <property type="entry name" value="TPP_enzymes"/>
    <property type="match status" value="1"/>
</dbReference>
<dbReference type="InterPro" id="IPR045229">
    <property type="entry name" value="TPP_enz"/>
</dbReference>
<evidence type="ECO:0000313" key="8">
    <source>
        <dbReference type="Proteomes" id="UP000054717"/>
    </source>
</evidence>
<dbReference type="GO" id="GO:0003984">
    <property type="term" value="F:acetolactate synthase activity"/>
    <property type="evidence" value="ECO:0007669"/>
    <property type="project" value="TreeGrafter"/>
</dbReference>
<comment type="caution">
    <text evidence="7">The sequence shown here is derived from an EMBL/GenBank/DDBJ whole genome shotgun (WGS) entry which is preliminary data.</text>
</comment>
<dbReference type="Gene3D" id="3.40.50.1220">
    <property type="entry name" value="TPP-binding domain"/>
    <property type="match status" value="1"/>
</dbReference>
<dbReference type="GO" id="GO:0009099">
    <property type="term" value="P:L-valine biosynthetic process"/>
    <property type="evidence" value="ECO:0007669"/>
    <property type="project" value="TreeGrafter"/>
</dbReference>
<feature type="domain" description="Thiamine pyrophosphate enzyme central" evidence="4">
    <location>
        <begin position="209"/>
        <end position="340"/>
    </location>
</feature>
<feature type="domain" description="Thiamine pyrophosphate enzyme N-terminal TPP-binding" evidence="6">
    <location>
        <begin position="4"/>
        <end position="109"/>
    </location>
</feature>
<evidence type="ECO:0000259" key="4">
    <source>
        <dbReference type="Pfam" id="PF00205"/>
    </source>
</evidence>
<name>A0A158J706_9BURK</name>
<dbReference type="GO" id="GO:0050660">
    <property type="term" value="F:flavin adenine dinucleotide binding"/>
    <property type="evidence" value="ECO:0007669"/>
    <property type="project" value="TreeGrafter"/>
</dbReference>
<dbReference type="InterPro" id="IPR012000">
    <property type="entry name" value="Thiamin_PyroP_enz_cen_dom"/>
</dbReference>
<keyword evidence="8" id="KW-1185">Reference proteome</keyword>
<dbReference type="GO" id="GO:0000287">
    <property type="term" value="F:magnesium ion binding"/>
    <property type="evidence" value="ECO:0007669"/>
    <property type="project" value="InterPro"/>
</dbReference>
<dbReference type="PANTHER" id="PTHR18968:SF142">
    <property type="entry name" value="ACETOLACTATE SYNTHASE"/>
    <property type="match status" value="1"/>
</dbReference>
<sequence>MRKMRVAEYLASFLAEQHAGHVFMLTGGGAMFLNDALTHADGLTPVYCHHEQACAMAAEGYARVTNRPGVVNVTTGPGGINALNGVFGAYTDSIPMLVLSGQVKRDTHLATTPVDGLRQLGDQEVDIVSMARPVCKDALTLKDPQHARAVIERAWALCQHGRPGPVWIDIPIDVQSAQIDADALEAWDGQLPALAARLEGRALESAVKNLLGRVTGASRPLFLLGTGARLSGQHENIVRVAEALGVPLATAWTHDTVPSDHPLFAGRPGTIGTRQGNFVLQAADLLVVFGSRLNIRQTGYNFGSFAKNAVVVQIDIDEAESRKPTYSPDEAVIADLRDLVPLLLADAPAAAAPERFEAWRAWIAQTKKRYPALDARPRPWNGRINPYVFIDELFKLSRPGDVVATGNASACIIPFQIAPIKNTVRLFSNSGSASMGYDIPAAIGAAFAIPAGGRVWALAGDGSTQLNVQELQTIAHYKLPIKVVVLNNEGYLSIRSSQANFFKRLAGEGPESGVTFPNFADIGAAYRLPSVRIDRQNFREALREAIEAPGPMLIEVMLDPQQGFEPRVSSRQLPDGTIQSPQLEDMFPFLQAEELEVAMRYPGFDARDDTARAE</sequence>
<dbReference type="AlphaFoldDB" id="A0A158J706"/>
<gene>
    <name evidence="7" type="ORF">AWB66_03921</name>
</gene>
<organism evidence="7 8">
    <name type="scientific">Caballeronia telluris</name>
    <dbReference type="NCBI Taxonomy" id="326475"/>
    <lineage>
        <taxon>Bacteria</taxon>
        <taxon>Pseudomonadati</taxon>
        <taxon>Pseudomonadota</taxon>
        <taxon>Betaproteobacteria</taxon>
        <taxon>Burkholderiales</taxon>
        <taxon>Burkholderiaceae</taxon>
        <taxon>Caballeronia</taxon>
    </lineage>
</organism>
<dbReference type="GO" id="GO:0009097">
    <property type="term" value="P:isoleucine biosynthetic process"/>
    <property type="evidence" value="ECO:0007669"/>
    <property type="project" value="TreeGrafter"/>
</dbReference>
<evidence type="ECO:0000259" key="6">
    <source>
        <dbReference type="Pfam" id="PF02776"/>
    </source>
</evidence>
<dbReference type="GO" id="GO:0005948">
    <property type="term" value="C:acetolactate synthase complex"/>
    <property type="evidence" value="ECO:0007669"/>
    <property type="project" value="TreeGrafter"/>
</dbReference>
<dbReference type="Proteomes" id="UP000054717">
    <property type="component" value="Unassembled WGS sequence"/>
</dbReference>
<dbReference type="STRING" id="326475.AWB66_03921"/>
<dbReference type="FunFam" id="3.40.50.970:FF:000007">
    <property type="entry name" value="Acetolactate synthase"/>
    <property type="match status" value="1"/>
</dbReference>
<dbReference type="InterPro" id="IPR029061">
    <property type="entry name" value="THDP-binding"/>
</dbReference>
<proteinExistence type="inferred from homology"/>
<dbReference type="EMBL" id="FCNZ02000014">
    <property type="protein sequence ID" value="SAL64616.1"/>
    <property type="molecule type" value="Genomic_DNA"/>
</dbReference>
<evidence type="ECO:0000313" key="7">
    <source>
        <dbReference type="EMBL" id="SAL64616.1"/>
    </source>
</evidence>
<keyword evidence="2 3" id="KW-0786">Thiamine pyrophosphate</keyword>
<dbReference type="RefSeq" id="WP_235021170.1">
    <property type="nucleotide sequence ID" value="NZ_FCNZ02000014.1"/>
</dbReference>
<evidence type="ECO:0000259" key="5">
    <source>
        <dbReference type="Pfam" id="PF02775"/>
    </source>
</evidence>
<evidence type="ECO:0000256" key="2">
    <source>
        <dbReference type="ARBA" id="ARBA00023052"/>
    </source>
</evidence>
<dbReference type="Pfam" id="PF00205">
    <property type="entry name" value="TPP_enzyme_M"/>
    <property type="match status" value="1"/>
</dbReference>
<dbReference type="SUPFAM" id="SSF52518">
    <property type="entry name" value="Thiamin diphosphate-binding fold (THDP-binding)"/>
    <property type="match status" value="2"/>
</dbReference>
<evidence type="ECO:0000256" key="1">
    <source>
        <dbReference type="ARBA" id="ARBA00007812"/>
    </source>
</evidence>
<dbReference type="Gene3D" id="3.40.50.970">
    <property type="match status" value="2"/>
</dbReference>
<dbReference type="Pfam" id="PF02776">
    <property type="entry name" value="TPP_enzyme_N"/>
    <property type="match status" value="1"/>
</dbReference>
<feature type="domain" description="Thiamine pyrophosphate enzyme TPP-binding" evidence="5">
    <location>
        <begin position="417"/>
        <end position="556"/>
    </location>
</feature>
<dbReference type="CDD" id="cd07035">
    <property type="entry name" value="TPP_PYR_POX_like"/>
    <property type="match status" value="1"/>
</dbReference>
<evidence type="ECO:0000256" key="3">
    <source>
        <dbReference type="RuleBase" id="RU362132"/>
    </source>
</evidence>